<dbReference type="EMBL" id="DXAN01000023">
    <property type="protein sequence ID" value="HJA09005.1"/>
    <property type="molecule type" value="Genomic_DNA"/>
</dbReference>
<protein>
    <submittedName>
        <fullName evidence="7">Transporter substrate-binding domain-containing protein</fullName>
    </submittedName>
</protein>
<dbReference type="CDD" id="cd13689">
    <property type="entry name" value="PBP2_BsGlnH"/>
    <property type="match status" value="1"/>
</dbReference>
<name>A0A9D2HFQ6_9BACT</name>
<evidence type="ECO:0000259" key="6">
    <source>
        <dbReference type="SMART" id="SM00062"/>
    </source>
</evidence>
<feature type="chain" id="PRO_5038339599" evidence="5">
    <location>
        <begin position="23"/>
        <end position="270"/>
    </location>
</feature>
<proteinExistence type="inferred from homology"/>
<dbReference type="InterPro" id="IPR051455">
    <property type="entry name" value="Bact_solute-bind_prot3"/>
</dbReference>
<dbReference type="Proteomes" id="UP000824225">
    <property type="component" value="Unassembled WGS sequence"/>
</dbReference>
<gene>
    <name evidence="7" type="ORF">H9962_07445</name>
</gene>
<sequence length="270" mass="29628">MKRILCLALACGVLAAATPALANKLDDIKARGTLICGVKDSVVPFGFIDETTKQLTGFDVDLCRGIAEYIGVKPELKTVSSATRIPMLTQGSVDLVLATFTHQIARDDSVDFSITYFDAGQRLLVKKDSGITSPADLKGKRVGSVKGSTSEKNMKAAQPDCTVVSFDEYPQAFLALKQGKVVAVTTDEPILVGLKNSDPDPSQWEVVGDFIASEPYAVGMVENESKLRDAVNFALMDMWRSGKFQEYYTTWFGEGTKFHIPLRWQMEIWP</sequence>
<feature type="signal peptide" evidence="5">
    <location>
        <begin position="1"/>
        <end position="22"/>
    </location>
</feature>
<dbReference type="AlphaFoldDB" id="A0A9D2HFQ6"/>
<dbReference type="Gene3D" id="3.40.190.10">
    <property type="entry name" value="Periplasmic binding protein-like II"/>
    <property type="match status" value="2"/>
</dbReference>
<dbReference type="InterPro" id="IPR001638">
    <property type="entry name" value="Solute-binding_3/MltF_N"/>
</dbReference>
<evidence type="ECO:0000313" key="7">
    <source>
        <dbReference type="EMBL" id="HJA09005.1"/>
    </source>
</evidence>
<comment type="similarity">
    <text evidence="1 4">Belongs to the bacterial solute-binding protein 3 family.</text>
</comment>
<dbReference type="SUPFAM" id="SSF53850">
    <property type="entry name" value="Periplasmic binding protein-like II"/>
    <property type="match status" value="1"/>
</dbReference>
<evidence type="ECO:0000256" key="5">
    <source>
        <dbReference type="SAM" id="SignalP"/>
    </source>
</evidence>
<dbReference type="PANTHER" id="PTHR30085">
    <property type="entry name" value="AMINO ACID ABC TRANSPORTER PERMEASE"/>
    <property type="match status" value="1"/>
</dbReference>
<dbReference type="InterPro" id="IPR018313">
    <property type="entry name" value="SBP_3_CS"/>
</dbReference>
<evidence type="ECO:0000256" key="2">
    <source>
        <dbReference type="ARBA" id="ARBA00022448"/>
    </source>
</evidence>
<keyword evidence="2" id="KW-0813">Transport</keyword>
<dbReference type="SMART" id="SM00062">
    <property type="entry name" value="PBPb"/>
    <property type="match status" value="1"/>
</dbReference>
<accession>A0A9D2HFQ6</accession>
<dbReference type="GO" id="GO:0030288">
    <property type="term" value="C:outer membrane-bounded periplasmic space"/>
    <property type="evidence" value="ECO:0007669"/>
    <property type="project" value="TreeGrafter"/>
</dbReference>
<reference evidence="7" key="1">
    <citation type="journal article" date="2021" name="PeerJ">
        <title>Extensive microbial diversity within the chicken gut microbiome revealed by metagenomics and culture.</title>
        <authorList>
            <person name="Gilroy R."/>
            <person name="Ravi A."/>
            <person name="Getino M."/>
            <person name="Pursley I."/>
            <person name="Horton D.L."/>
            <person name="Alikhan N.F."/>
            <person name="Baker D."/>
            <person name="Gharbi K."/>
            <person name="Hall N."/>
            <person name="Watson M."/>
            <person name="Adriaenssens E.M."/>
            <person name="Foster-Nyarko E."/>
            <person name="Jarju S."/>
            <person name="Secka A."/>
            <person name="Antonio M."/>
            <person name="Oren A."/>
            <person name="Chaudhuri R.R."/>
            <person name="La Ragione R."/>
            <person name="Hildebrand F."/>
            <person name="Pallen M.J."/>
        </authorList>
    </citation>
    <scope>NUCLEOTIDE SEQUENCE</scope>
    <source>
        <strain evidence="7">CHK186-16707</strain>
    </source>
</reference>
<dbReference type="GO" id="GO:0005576">
    <property type="term" value="C:extracellular region"/>
    <property type="evidence" value="ECO:0007669"/>
    <property type="project" value="TreeGrafter"/>
</dbReference>
<evidence type="ECO:0000256" key="4">
    <source>
        <dbReference type="RuleBase" id="RU003744"/>
    </source>
</evidence>
<feature type="domain" description="Solute-binding protein family 3/N-terminal" evidence="6">
    <location>
        <begin position="33"/>
        <end position="255"/>
    </location>
</feature>
<dbReference type="PROSITE" id="PS01039">
    <property type="entry name" value="SBP_BACTERIAL_3"/>
    <property type="match status" value="1"/>
</dbReference>
<evidence type="ECO:0000313" key="8">
    <source>
        <dbReference type="Proteomes" id="UP000824225"/>
    </source>
</evidence>
<comment type="caution">
    <text evidence="7">The sequence shown here is derived from an EMBL/GenBank/DDBJ whole genome shotgun (WGS) entry which is preliminary data.</text>
</comment>
<organism evidence="7 8">
    <name type="scientific">Candidatus Mailhella merdigallinarum</name>
    <dbReference type="NCBI Taxonomy" id="2838658"/>
    <lineage>
        <taxon>Bacteria</taxon>
        <taxon>Pseudomonadati</taxon>
        <taxon>Thermodesulfobacteriota</taxon>
        <taxon>Desulfovibrionia</taxon>
        <taxon>Desulfovibrionales</taxon>
        <taxon>Desulfovibrionaceae</taxon>
        <taxon>Mailhella</taxon>
    </lineage>
</organism>
<evidence type="ECO:0000256" key="3">
    <source>
        <dbReference type="ARBA" id="ARBA00022729"/>
    </source>
</evidence>
<keyword evidence="3 5" id="KW-0732">Signal</keyword>
<reference evidence="7" key="2">
    <citation type="submission" date="2021-04" db="EMBL/GenBank/DDBJ databases">
        <authorList>
            <person name="Gilroy R."/>
        </authorList>
    </citation>
    <scope>NUCLEOTIDE SEQUENCE</scope>
    <source>
        <strain evidence="7">CHK186-16707</strain>
    </source>
</reference>
<dbReference type="PANTHER" id="PTHR30085:SF6">
    <property type="entry name" value="ABC TRANSPORTER GLUTAMINE-BINDING PROTEIN GLNH"/>
    <property type="match status" value="1"/>
</dbReference>
<dbReference type="Pfam" id="PF00497">
    <property type="entry name" value="SBP_bac_3"/>
    <property type="match status" value="1"/>
</dbReference>
<dbReference type="GO" id="GO:0006865">
    <property type="term" value="P:amino acid transport"/>
    <property type="evidence" value="ECO:0007669"/>
    <property type="project" value="TreeGrafter"/>
</dbReference>
<evidence type="ECO:0000256" key="1">
    <source>
        <dbReference type="ARBA" id="ARBA00010333"/>
    </source>
</evidence>